<evidence type="ECO:0000313" key="2">
    <source>
        <dbReference type="Proteomes" id="UP000184522"/>
    </source>
</evidence>
<dbReference type="AlphaFoldDB" id="A0A1M5M7G1"/>
<evidence type="ECO:0000313" key="1">
    <source>
        <dbReference type="EMBL" id="SHG73188.1"/>
    </source>
</evidence>
<dbReference type="Proteomes" id="UP000184522">
    <property type="component" value="Unassembled WGS sequence"/>
</dbReference>
<dbReference type="EMBL" id="FQWS01000001">
    <property type="protein sequence ID" value="SHG73188.1"/>
    <property type="molecule type" value="Genomic_DNA"/>
</dbReference>
<accession>A0A1M5M7G1</accession>
<keyword evidence="2" id="KW-1185">Reference proteome</keyword>
<protein>
    <recommendedName>
        <fullName evidence="3">Glutamate dehydrogenase</fullName>
    </recommendedName>
</protein>
<dbReference type="RefSeq" id="WP_073083463.1">
    <property type="nucleotide sequence ID" value="NZ_FQWS01000001.1"/>
</dbReference>
<proteinExistence type="predicted"/>
<dbReference type="STRING" id="1089305.SAMN05444148_0822"/>
<reference evidence="2" key="1">
    <citation type="submission" date="2016-11" db="EMBL/GenBank/DDBJ databases">
        <authorList>
            <person name="Varghese N."/>
            <person name="Submissions S."/>
        </authorList>
    </citation>
    <scope>NUCLEOTIDE SEQUENCE [LARGE SCALE GENOMIC DNA]</scope>
    <source>
        <strain evidence="2">DSM 25330</strain>
    </source>
</reference>
<gene>
    <name evidence="1" type="ORF">SAMN05444148_0822</name>
</gene>
<dbReference type="OrthoDB" id="1142271at2"/>
<sequence>MAINLRQLLIIFMLVFVSFKSQAQFGFSHEVGVITGPVQFRSDFGQRFNEENNIGNTGYGIGLIHYINFSYRADCNCYTSDTYFNDHFKLRSEISYNKTKLDHFGRWVDETQFGIDGQRLRAHSGEAENFDIGMQLEWFPYSIRAFSSHAGGWAPFASIGVHYTMSNPKQFTTFARQGGSGISDENIFNPDNIYGPWIQASNGEYPIDTSSINAWSVVSSIGTRYKLTILSDLMIDLRFQYYFSDWIDGLNHKLPSNKFNDVLIWLNFGYIYYLD</sequence>
<dbReference type="NCBIfam" id="NF047659">
    <property type="entry name" value="THC0290_0291_fam"/>
    <property type="match status" value="1"/>
</dbReference>
<name>A0A1M5M7G1_9FLAO</name>
<evidence type="ECO:0008006" key="3">
    <source>
        <dbReference type="Google" id="ProtNLM"/>
    </source>
</evidence>
<organism evidence="1 2">
    <name type="scientific">Winogradskyella jejuensis</name>
    <dbReference type="NCBI Taxonomy" id="1089305"/>
    <lineage>
        <taxon>Bacteria</taxon>
        <taxon>Pseudomonadati</taxon>
        <taxon>Bacteroidota</taxon>
        <taxon>Flavobacteriia</taxon>
        <taxon>Flavobacteriales</taxon>
        <taxon>Flavobacteriaceae</taxon>
        <taxon>Winogradskyella</taxon>
    </lineage>
</organism>